<feature type="transmembrane region" description="Helical" evidence="8">
    <location>
        <begin position="44"/>
        <end position="62"/>
    </location>
</feature>
<dbReference type="HAMAP" id="MF_01937">
    <property type="entry name" value="MenA_1"/>
    <property type="match status" value="1"/>
</dbReference>
<dbReference type="RefSeq" id="WP_251970866.1">
    <property type="nucleotide sequence ID" value="NZ_AP025730.1"/>
</dbReference>
<gene>
    <name evidence="8 11" type="primary">menA</name>
    <name evidence="11" type="ORF">CATMQ487_46690</name>
</gene>
<evidence type="ECO:0000256" key="1">
    <source>
        <dbReference type="ARBA" id="ARBA00004141"/>
    </source>
</evidence>
<dbReference type="CDD" id="cd13962">
    <property type="entry name" value="PT_UbiA_UBIAD1"/>
    <property type="match status" value="1"/>
</dbReference>
<evidence type="ECO:0000256" key="4">
    <source>
        <dbReference type="ARBA" id="ARBA00022679"/>
    </source>
</evidence>
<evidence type="ECO:0000256" key="9">
    <source>
        <dbReference type="NCBIfam" id="TIGR00751"/>
    </source>
</evidence>
<feature type="transmembrane region" description="Helical" evidence="8">
    <location>
        <begin position="144"/>
        <end position="163"/>
    </location>
</feature>
<dbReference type="PANTHER" id="PTHR13929:SF0">
    <property type="entry name" value="UBIA PRENYLTRANSFERASE DOMAIN-CONTAINING PROTEIN 1"/>
    <property type="match status" value="1"/>
</dbReference>
<feature type="transmembrane region" description="Helical" evidence="8">
    <location>
        <begin position="202"/>
        <end position="222"/>
    </location>
</feature>
<feature type="transmembrane region" description="Helical" evidence="8">
    <location>
        <begin position="303"/>
        <end position="326"/>
    </location>
</feature>
<evidence type="ECO:0000256" key="10">
    <source>
        <dbReference type="SAM" id="MobiDB-lite"/>
    </source>
</evidence>
<evidence type="ECO:0000256" key="2">
    <source>
        <dbReference type="ARBA" id="ARBA00022428"/>
    </source>
</evidence>
<dbReference type="InterPro" id="IPR044878">
    <property type="entry name" value="UbiA_sf"/>
</dbReference>
<keyword evidence="5 8" id="KW-0812">Transmembrane</keyword>
<protein>
    <recommendedName>
        <fullName evidence="8 9">1,4-dihydroxy-2-naphthoate octaprenyltransferase</fullName>
        <shortName evidence="8">DHNA-octaprenyltransferase</shortName>
        <ecNumber evidence="8 9">2.5.1.74</ecNumber>
    </recommendedName>
</protein>
<dbReference type="EC" id="2.5.1.74" evidence="8 9"/>
<keyword evidence="6 8" id="KW-1133">Transmembrane helix</keyword>
<evidence type="ECO:0000256" key="8">
    <source>
        <dbReference type="HAMAP-Rule" id="MF_01937"/>
    </source>
</evidence>
<dbReference type="InterPro" id="IPR000537">
    <property type="entry name" value="UbiA_prenyltransferase"/>
</dbReference>
<accession>A0ABN6PUC7</accession>
<feature type="transmembrane region" description="Helical" evidence="8">
    <location>
        <begin position="175"/>
        <end position="196"/>
    </location>
</feature>
<dbReference type="PANTHER" id="PTHR13929">
    <property type="entry name" value="1,4-DIHYDROXY-2-NAPHTHOATE OCTAPRENYLTRANSFERASE"/>
    <property type="match status" value="1"/>
</dbReference>
<reference evidence="11" key="1">
    <citation type="submission" date="2022-04" db="EMBL/GenBank/DDBJ databases">
        <title>Whole genome sequence of Sphaerotilus sp. FB-5.</title>
        <authorList>
            <person name="Takeda M."/>
            <person name="Narihara S."/>
            <person name="Akimoto M."/>
            <person name="Akimoto R."/>
            <person name="Nishiyashiki S."/>
            <person name="Murakami T."/>
        </authorList>
    </citation>
    <scope>NUCLEOTIDE SEQUENCE</scope>
    <source>
        <strain evidence="11">FB-5</strain>
    </source>
</reference>
<sequence length="327" mass="34095">MTPDARPLGGLHPMSSLPEARRTTAPLPPMPAWRVWALAIRPRTLSLAVTPVLLGTALAWADGAARDWWAFAAALACALLIQIATNLHNDAADFERGTDVEGRIGPLRVAAAGWVSAAVLKRATFACLGAALALGVFLVERGGWPILLAGLASLGAAWAYSGGPRPISHSAWGEVFVLLFFGLVAVAGSHWLQAGWTGQLALAPWLAGAVVGLPAAAVLLVNNYRDLEGDCRAGRRTLVARLGRERARAIYALLMLLPYLGVVALAVTGENGGRPGAWLALLALPLALRLVRSLGAQPPGAWLNTHLAATAKACSLLGLLLAVGVML</sequence>
<keyword evidence="3 8" id="KW-1003">Cell membrane</keyword>
<dbReference type="PIRSF" id="PIRSF005355">
    <property type="entry name" value="UBIAD1"/>
    <property type="match status" value="1"/>
</dbReference>
<feature type="region of interest" description="Disordered" evidence="10">
    <location>
        <begin position="1"/>
        <end position="23"/>
    </location>
</feature>
<evidence type="ECO:0000313" key="11">
    <source>
        <dbReference type="EMBL" id="BDI07699.1"/>
    </source>
</evidence>
<evidence type="ECO:0000313" key="12">
    <source>
        <dbReference type="Proteomes" id="UP001057498"/>
    </source>
</evidence>
<name>A0ABN6PUC7_9BURK</name>
<comment type="subcellular location">
    <subcellularLocation>
        <location evidence="8">Cell membrane</location>
        <topology evidence="8">Multi-pass membrane protein</topology>
    </subcellularLocation>
    <subcellularLocation>
        <location evidence="1">Membrane</location>
        <topology evidence="1">Multi-pass membrane protein</topology>
    </subcellularLocation>
</comment>
<evidence type="ECO:0000256" key="5">
    <source>
        <dbReference type="ARBA" id="ARBA00022692"/>
    </source>
</evidence>
<comment type="pathway">
    <text evidence="8">Quinol/quinone metabolism; menaquinone biosynthesis; menaquinol from 1,4-dihydroxy-2-naphthoate: step 1/2.</text>
</comment>
<evidence type="ECO:0000256" key="7">
    <source>
        <dbReference type="ARBA" id="ARBA00023136"/>
    </source>
</evidence>
<comment type="catalytic activity">
    <reaction evidence="8">
        <text>an all-trans-polyprenyl diphosphate + 1,4-dihydroxy-2-naphthoate + H(+) = a 2-demethylmenaquinol + CO2 + diphosphate</text>
        <dbReference type="Rhea" id="RHEA:26478"/>
        <dbReference type="Rhea" id="RHEA-COMP:9563"/>
        <dbReference type="Rhea" id="RHEA-COMP:9564"/>
        <dbReference type="ChEBI" id="CHEBI:11173"/>
        <dbReference type="ChEBI" id="CHEBI:15378"/>
        <dbReference type="ChEBI" id="CHEBI:16526"/>
        <dbReference type="ChEBI" id="CHEBI:33019"/>
        <dbReference type="ChEBI" id="CHEBI:55437"/>
        <dbReference type="ChEBI" id="CHEBI:58914"/>
        <dbReference type="EC" id="2.5.1.74"/>
    </reaction>
</comment>
<dbReference type="Pfam" id="PF01040">
    <property type="entry name" value="UbiA"/>
    <property type="match status" value="1"/>
</dbReference>
<comment type="similarity">
    <text evidence="8">Belongs to the MenA family. Type 1 subfamily.</text>
</comment>
<dbReference type="NCBIfam" id="TIGR00751">
    <property type="entry name" value="menA"/>
    <property type="match status" value="1"/>
</dbReference>
<keyword evidence="4 8" id="KW-0808">Transferase</keyword>
<keyword evidence="7 8" id="KW-0472">Membrane</keyword>
<organism evidence="11 12">
    <name type="scientific">Sphaerotilus microaerophilus</name>
    <dbReference type="NCBI Taxonomy" id="2914710"/>
    <lineage>
        <taxon>Bacteria</taxon>
        <taxon>Pseudomonadati</taxon>
        <taxon>Pseudomonadota</taxon>
        <taxon>Betaproteobacteria</taxon>
        <taxon>Burkholderiales</taxon>
        <taxon>Sphaerotilaceae</taxon>
        <taxon>Sphaerotilus</taxon>
    </lineage>
</organism>
<feature type="transmembrane region" description="Helical" evidence="8">
    <location>
        <begin position="249"/>
        <end position="269"/>
    </location>
</feature>
<keyword evidence="12" id="KW-1185">Reference proteome</keyword>
<dbReference type="EMBL" id="AP025730">
    <property type="protein sequence ID" value="BDI07699.1"/>
    <property type="molecule type" value="Genomic_DNA"/>
</dbReference>
<keyword evidence="2 8" id="KW-0474">Menaquinone biosynthesis</keyword>
<dbReference type="InterPro" id="IPR004657">
    <property type="entry name" value="MenA"/>
</dbReference>
<evidence type="ECO:0000256" key="3">
    <source>
        <dbReference type="ARBA" id="ARBA00022475"/>
    </source>
</evidence>
<feature type="transmembrane region" description="Helical" evidence="8">
    <location>
        <begin position="68"/>
        <end position="88"/>
    </location>
</feature>
<dbReference type="Proteomes" id="UP001057498">
    <property type="component" value="Chromosome"/>
</dbReference>
<proteinExistence type="inferred from homology"/>
<comment type="function">
    <text evidence="8">Conversion of 1,4-dihydroxy-2-naphthoate (DHNA) to demethylmenaquinone (DMK).</text>
</comment>
<dbReference type="InterPro" id="IPR026046">
    <property type="entry name" value="UBIAD1"/>
</dbReference>
<dbReference type="Gene3D" id="1.10.357.140">
    <property type="entry name" value="UbiA prenyltransferase"/>
    <property type="match status" value="1"/>
</dbReference>
<evidence type="ECO:0000256" key="6">
    <source>
        <dbReference type="ARBA" id="ARBA00022989"/>
    </source>
</evidence>